<evidence type="ECO:0000256" key="7">
    <source>
        <dbReference type="ARBA" id="ARBA00023194"/>
    </source>
</evidence>
<dbReference type="NCBIfam" id="TIGR01733">
    <property type="entry name" value="AA-adenyl-dom"/>
    <property type="match status" value="2"/>
</dbReference>
<evidence type="ECO:0000256" key="6">
    <source>
        <dbReference type="ARBA" id="ARBA00022737"/>
    </source>
</evidence>
<dbReference type="GO" id="GO:0044550">
    <property type="term" value="P:secondary metabolite biosynthetic process"/>
    <property type="evidence" value="ECO:0007669"/>
    <property type="project" value="UniProtKB-ARBA"/>
</dbReference>
<dbReference type="GO" id="GO:0008610">
    <property type="term" value="P:lipid biosynthetic process"/>
    <property type="evidence" value="ECO:0007669"/>
    <property type="project" value="UniProtKB-ARBA"/>
</dbReference>
<dbReference type="PANTHER" id="PTHR45527:SF14">
    <property type="entry name" value="PLIPASTATIN SYNTHASE SUBUNIT B"/>
    <property type="match status" value="1"/>
</dbReference>
<dbReference type="GO" id="GO:0005737">
    <property type="term" value="C:cytoplasm"/>
    <property type="evidence" value="ECO:0007669"/>
    <property type="project" value="TreeGrafter"/>
</dbReference>
<dbReference type="InterPro" id="IPR009081">
    <property type="entry name" value="PP-bd_ACP"/>
</dbReference>
<dbReference type="InterPro" id="IPR023213">
    <property type="entry name" value="CAT-like_dom_sf"/>
</dbReference>
<evidence type="ECO:0000256" key="5">
    <source>
        <dbReference type="ARBA" id="ARBA00022598"/>
    </source>
</evidence>
<dbReference type="InterPro" id="IPR045851">
    <property type="entry name" value="AMP-bd_C_sf"/>
</dbReference>
<dbReference type="InterPro" id="IPR036736">
    <property type="entry name" value="ACP-like_sf"/>
</dbReference>
<dbReference type="FunFam" id="2.30.38.10:FF:000001">
    <property type="entry name" value="Non-ribosomal peptide synthetase PvdI"/>
    <property type="match status" value="2"/>
</dbReference>
<dbReference type="InterPro" id="IPR020845">
    <property type="entry name" value="AMP-binding_CS"/>
</dbReference>
<dbReference type="GO" id="GO:0043041">
    <property type="term" value="P:amino acid activation for nonribosomal peptide biosynthetic process"/>
    <property type="evidence" value="ECO:0007669"/>
    <property type="project" value="TreeGrafter"/>
</dbReference>
<dbReference type="InterPro" id="IPR013120">
    <property type="entry name" value="FAR_NAD-bd"/>
</dbReference>
<evidence type="ECO:0000313" key="9">
    <source>
        <dbReference type="EMBL" id="VBB05116.1"/>
    </source>
</evidence>
<dbReference type="InterPro" id="IPR036291">
    <property type="entry name" value="NAD(P)-bd_dom_sf"/>
</dbReference>
<dbReference type="InterPro" id="IPR000873">
    <property type="entry name" value="AMP-dep_synth/lig_dom"/>
</dbReference>
<keyword evidence="6" id="KW-0677">Repeat</keyword>
<dbReference type="Pfam" id="PF00501">
    <property type="entry name" value="AMP-binding"/>
    <property type="match status" value="2"/>
</dbReference>
<dbReference type="Gene3D" id="3.40.50.980">
    <property type="match status" value="4"/>
</dbReference>
<dbReference type="Gene3D" id="3.30.559.10">
    <property type="entry name" value="Chloramphenicol acetyltransferase-like domain"/>
    <property type="match status" value="3"/>
</dbReference>
<dbReference type="Pfam" id="PF07993">
    <property type="entry name" value="NAD_binding_4"/>
    <property type="match status" value="1"/>
</dbReference>
<dbReference type="PANTHER" id="PTHR45527">
    <property type="entry name" value="NONRIBOSOMAL PEPTIDE SYNTHETASE"/>
    <property type="match status" value="1"/>
</dbReference>
<dbReference type="Pfam" id="PF00550">
    <property type="entry name" value="PP-binding"/>
    <property type="match status" value="2"/>
</dbReference>
<proteinExistence type="inferred from homology"/>
<dbReference type="Proteomes" id="UP000277811">
    <property type="component" value="Unassembled WGS sequence"/>
</dbReference>
<gene>
    <name evidence="9" type="ORF">LUCI_0323</name>
</gene>
<comment type="cofactor">
    <cofactor evidence="1">
        <name>pantetheine 4'-phosphate</name>
        <dbReference type="ChEBI" id="CHEBI:47942"/>
    </cofactor>
</comment>
<dbReference type="Gene3D" id="1.10.1200.10">
    <property type="entry name" value="ACP-like"/>
    <property type="match status" value="2"/>
</dbReference>
<dbReference type="Gene3D" id="3.30.300.30">
    <property type="match status" value="2"/>
</dbReference>
<feature type="domain" description="Carrier" evidence="8">
    <location>
        <begin position="2468"/>
        <end position="2544"/>
    </location>
</feature>
<dbReference type="Pfam" id="PF00668">
    <property type="entry name" value="Condensation"/>
    <property type="match status" value="3"/>
</dbReference>
<evidence type="ECO:0000256" key="4">
    <source>
        <dbReference type="ARBA" id="ARBA00022553"/>
    </source>
</evidence>
<dbReference type="SUPFAM" id="SSF52777">
    <property type="entry name" value="CoA-dependent acyltransferases"/>
    <property type="match status" value="6"/>
</dbReference>
<dbReference type="InterPro" id="IPR006162">
    <property type="entry name" value="Ppantetheine_attach_site"/>
</dbReference>
<dbReference type="CDD" id="cd05235">
    <property type="entry name" value="SDR_e1"/>
    <property type="match status" value="1"/>
</dbReference>
<evidence type="ECO:0000256" key="2">
    <source>
        <dbReference type="ARBA" id="ARBA00006432"/>
    </source>
</evidence>
<evidence type="ECO:0000256" key="1">
    <source>
        <dbReference type="ARBA" id="ARBA00001957"/>
    </source>
</evidence>
<feature type="domain" description="Carrier" evidence="8">
    <location>
        <begin position="963"/>
        <end position="1037"/>
    </location>
</feature>
<keyword evidence="3" id="KW-0596">Phosphopantetheine</keyword>
<sequence>MHTVEFAPGRYPLTTYQKDIWLEQCLYPEKPIYNLGGYMDIKGKIDKATLNQALQILIEENDSLRMKVVEDSGEPCLKIAAPPAYALPFYDFSQREQPVKACLDWLQQEFLQPFDWQEYLFQFVLLKASDNRYFWFMRFHHIIIDGFGLSLMYKQVIENYNQLLSGCQAVERLVYSYTDFIADHQKYLASPVFLSDKTFWQDKYRTIPEPLFNRQVSSGAGGSAPSDRLTFSIPRPLYNKMIAFSEKNGGTVFHFILAVLFIYFSRVCNKEEVVLGVPSLNRSKAKYKQTIGLFTNIIPLRINPGKTVSFRELLLLIKSELMECYRHQKFPFGEICRTVFAPGQDKTNLFDVSLSFVNRDFNENYTTASDYDIVSMAHRHERNALTIFVRDYNETRDVLVDFDYRLDVFEKFIPIENVAAHFKHLLGAVLENGEDGIDAITLIPAAEQQLILDDFNATQAEYPANKTIQELFEAQAARHPDKPAVVFDGQWLTFRQLNCKANQLAGVLRQKGVESDSIVGIMTERSPVMVVGMLAVLKAGGAYLPMDPHYPPERIEYMLQDCGAQILLTQTKWQDGIAYAGDILNLEDGKLYSGDGQNPPNRNTAGDLAYVIYTSGSTGNPKGVMVEHRGIANLKTFFQMTYQLNEQDKMLQFASSSFDASVWEIFISLLNGAALVLVSPETIHNFVEFERFIGQNGITIALLPPTYLAGLEPARLTGLKRLITGGSAITKELVAKWRDKVAYSNAYGPTEATVIATTWQYNAREPGYGSVPIGVPILNTQVYILDRHNRPQPVGAAGELCIAGAGLARGYLNRPELTAEKFVANPFHQGERMYKTGDLARWLPDGNIEFLGRIDQQVKIRGFRIELGEIEARLLQHPAVREAAVTVREDKQGDKYLAAYFMAEDSLAAGELREYLLQALPEYMVPSYWQQLDEMPLTPNDKIDRGALPEPDLSRKTAVEYVAPRNPQEVILAEIWQDVLNAERVGIRDNFFNLGGDSIKAIQVLSRLNSYQLKLEMKDLFKHPVIEEVSGLLKNAAHTAEQGSIEGEAALTPIQHWLLEQSFTAKHHFNQAVMLYGQAGFEEPLLRQVMAKLVEHHDALRMVVRQGGEGAVLYNRGIEGKLYSLEVFDWRENGNFREIITREINRIQESLDVYEGPLVKSALFKTPAGDHLLIVIHHLVVDGISWRIILEDLGTGYEQASRQEAVEFAAKTDSFRDWSARLAAYANSPDLLKEAAYWAGLETVPLKPLPKDRIVTSKTYRDAGTAEVEFTAEDTARLLQEVNRAYNTEINDILLTALGLAVKKWSGNSKIALNLEGHGRDEVIGDVDITRTVGWFTAQYPVILDLSGDRDLAGRVKTVKETLRRIPHKGIGYGILKYLTLPVNKENLAFSLRPEISFNYLGQFDAEANNELFGLSSISVGNCLAPAMECPYALDINGMVAGGRLAVKFSYHQGEYNQTTIEKFAGTFRRELLNLINHCCAADAVEMTPSDFTYSNLTLGELETVWQTVDKNNVKDLYALSPMQTGMLYHAIREPGSAAYFEQALLSMDEGLDVNHLEVCFNKLIERYDVLRTAFVYEKLSRPVQVVLRQQKACIQVEDIAHLPPADRDLFIADFKARDKKTGFDLTRGMPLRLAIIRTGNGSGKLLWSFHHIVMDGWCLGIILKEFFSMYACLQTQQKPPGSGRVYPYSDYIQWLGRQDEAAALTYWQAYLSNYEERTLLPKNSAGAAMGKYEPAEFLFPLNETVKDGLEEVARRNQVTFGTLFQTIWGLVLQRYSNTEDVVFGAVVSGRPQEIPGIENMVGLFINTLPVRVQCDGNQSFAALLQQVQQAALESERYSYYPLAEIQTATRLKDTLFDHIIAWENYPMKEAVFGNSGVAVKVEEVFEQTNYDLNLVILPGRQFKIKFMYNTLVYDRQFIERLLENILSVMAAVLRNPAIPVKAVDMVAAAERRERLFTFNQTQVAYPGEATIPELFEAQVRRTPDNLAVVAGGQQFTYRILNEKANQLAGVLRNKGVKPNCLVGVVAERSPGMLLGILAILKAGGAYLPIDPDYPPERIRYMLTDSGAKIVLTQDRLAAKITFGGEVLVLENPALYRGDTADLVRETTARDLAYVIYTSGSTGNPKGVEIEQTSLVNLAAWHRRAYDITAGDRATLIAGPAFDASVWEIWPYLTAGAGLYIPGPETRASLPGLIAWLKDNLITVSFLPTPLAEALLTEEWPPAMALRYMLTGGDQLHRRPRPGLPFTLMNHYGPTENTVVTTCGCVAAGEAADALPSIGRPIDNTEVYILDRHNRLQPAGAPGELCIAGAGLARGYLNRPELTAEKFAANPFRPGTRLYKTGDLARWLADGTIEFLGRIDHQVKIRGFRIELGEIENRLLQYAAVKEACVIDREDGRGDKYLAAYVTGDRELAVDELKAYLLEALPEYMVPLYFTQLDKLPLNPNGKVDRKALPQPEEDLSAGVGYIAPRHEMDARIQAVWQEVLGREKIGIDDNFFSLGGNSIKAIQVAARLALDFEVGINDIFQCQTIRALADKAGYSRDRLKAIVDAMQEAAATRTAEVHFDGALRHELKCCNQVKKSYPKAGFAVTAAYKNILLAGGTGYLGIHILYQLLQNTGYKVYLPVRGKNDTAAKERLWAKLKFHFNLEGDGLADRICVFNGDLSKEYLGLEPDRYRELAGAIDCVINSAAHVKHYGHYDDFHAVNVLGTQRLAEFAGQGKRKAYNFISTTSVGSGYVGGRSRLVFTEEDCDVGQSSDNYYVATKLAAEKFLLKAREKGLPVNIFRVGNLVFDSATGIFQENITDNAFYTLLKCLLKIGYFPAVNTKDMNFSFADSVAKAVVLLFDKQDLQNETYHLFNSRQISMVSLAELFNRAEMPVATMPVNAFVKYLYEKYQEKEMQNYISRILVHSNLFFEGASKTAFILRQQKTERILKTLNFKWPELDEAKIRQMLEHCRNVGFI</sequence>
<dbReference type="Pfam" id="PF13193">
    <property type="entry name" value="AMP-binding_C"/>
    <property type="match status" value="2"/>
</dbReference>
<dbReference type="RefSeq" id="WP_122626126.1">
    <property type="nucleotide sequence ID" value="NZ_UPPP01000053.1"/>
</dbReference>
<name>A0A498QY65_9FIRM</name>
<dbReference type="NCBIfam" id="TIGR01720">
    <property type="entry name" value="NRPS-para261"/>
    <property type="match status" value="1"/>
</dbReference>
<organism evidence="9 10">
    <name type="scientific">Lucifera butyrica</name>
    <dbReference type="NCBI Taxonomy" id="1351585"/>
    <lineage>
        <taxon>Bacteria</taxon>
        <taxon>Bacillati</taxon>
        <taxon>Bacillota</taxon>
        <taxon>Negativicutes</taxon>
        <taxon>Veillonellales</taxon>
        <taxon>Veillonellaceae</taxon>
        <taxon>Lucifera</taxon>
    </lineage>
</organism>
<dbReference type="PROSITE" id="PS00455">
    <property type="entry name" value="AMP_BINDING"/>
    <property type="match status" value="2"/>
</dbReference>
<dbReference type="InterPro" id="IPR001242">
    <property type="entry name" value="Condensation_dom"/>
</dbReference>
<dbReference type="FunFam" id="3.40.50.980:FF:000001">
    <property type="entry name" value="Non-ribosomal peptide synthetase"/>
    <property type="match status" value="2"/>
</dbReference>
<dbReference type="InterPro" id="IPR025110">
    <property type="entry name" value="AMP-bd_C"/>
</dbReference>
<dbReference type="FunFam" id="3.40.50.12780:FF:000012">
    <property type="entry name" value="Non-ribosomal peptide synthetase"/>
    <property type="match status" value="2"/>
</dbReference>
<dbReference type="SUPFAM" id="SSF51735">
    <property type="entry name" value="NAD(P)-binding Rossmann-fold domains"/>
    <property type="match status" value="1"/>
</dbReference>
<dbReference type="GO" id="GO:0017000">
    <property type="term" value="P:antibiotic biosynthetic process"/>
    <property type="evidence" value="ECO:0007669"/>
    <property type="project" value="UniProtKB-KW"/>
</dbReference>
<dbReference type="InterPro" id="IPR010080">
    <property type="entry name" value="Thioester_reductase-like_dom"/>
</dbReference>
<comment type="similarity">
    <text evidence="2">Belongs to the ATP-dependent AMP-binding enzyme family.</text>
</comment>
<dbReference type="OrthoDB" id="9778383at2"/>
<protein>
    <submittedName>
        <fullName evidence="9">Phosphopantetheine attachment site</fullName>
    </submittedName>
</protein>
<dbReference type="InterPro" id="IPR010071">
    <property type="entry name" value="AA_adenyl_dom"/>
</dbReference>
<keyword evidence="7" id="KW-0045">Antibiotic biosynthesis</keyword>
<dbReference type="GO" id="GO:0031177">
    <property type="term" value="F:phosphopantetheine binding"/>
    <property type="evidence" value="ECO:0007669"/>
    <property type="project" value="TreeGrafter"/>
</dbReference>
<dbReference type="SUPFAM" id="SSF47336">
    <property type="entry name" value="ACP-like"/>
    <property type="match status" value="2"/>
</dbReference>
<dbReference type="Gene3D" id="3.40.50.720">
    <property type="entry name" value="NAD(P)-binding Rossmann-like Domain"/>
    <property type="match status" value="1"/>
</dbReference>
<dbReference type="PROSITE" id="PS00012">
    <property type="entry name" value="PHOSPHOPANTETHEINE"/>
    <property type="match status" value="1"/>
</dbReference>
<evidence type="ECO:0000256" key="3">
    <source>
        <dbReference type="ARBA" id="ARBA00022450"/>
    </source>
</evidence>
<dbReference type="FunFam" id="1.10.1200.10:FF:000005">
    <property type="entry name" value="Nonribosomal peptide synthetase 1"/>
    <property type="match status" value="1"/>
</dbReference>
<dbReference type="Gene3D" id="3.30.559.30">
    <property type="entry name" value="Nonribosomal peptide synthetase, condensation domain"/>
    <property type="match status" value="3"/>
</dbReference>
<dbReference type="SUPFAM" id="SSF56801">
    <property type="entry name" value="Acetyl-CoA synthetase-like"/>
    <property type="match status" value="2"/>
</dbReference>
<dbReference type="NCBIfam" id="NF003417">
    <property type="entry name" value="PRK04813.1"/>
    <property type="match status" value="2"/>
</dbReference>
<accession>A0A498QY65</accession>
<dbReference type="EMBL" id="UPPP01000053">
    <property type="protein sequence ID" value="VBB05116.1"/>
    <property type="molecule type" value="Genomic_DNA"/>
</dbReference>
<dbReference type="CDD" id="cd19543">
    <property type="entry name" value="DCL_NRPS"/>
    <property type="match status" value="1"/>
</dbReference>
<dbReference type="CDD" id="cd19534">
    <property type="entry name" value="E_NRPS"/>
    <property type="match status" value="1"/>
</dbReference>
<reference evidence="9 10" key="1">
    <citation type="submission" date="2018-06" db="EMBL/GenBank/DDBJ databases">
        <authorList>
            <person name="Strepis N."/>
        </authorList>
    </citation>
    <scope>NUCLEOTIDE SEQUENCE [LARGE SCALE GENOMIC DNA]</scope>
    <source>
        <strain evidence="9">LUCI</strain>
    </source>
</reference>
<evidence type="ECO:0000259" key="8">
    <source>
        <dbReference type="PROSITE" id="PS50075"/>
    </source>
</evidence>
<evidence type="ECO:0000313" key="10">
    <source>
        <dbReference type="Proteomes" id="UP000277811"/>
    </source>
</evidence>
<dbReference type="InterPro" id="IPR010060">
    <property type="entry name" value="NRPS_synth"/>
</dbReference>
<keyword evidence="4" id="KW-0597">Phosphoprotein</keyword>
<dbReference type="GO" id="GO:0016874">
    <property type="term" value="F:ligase activity"/>
    <property type="evidence" value="ECO:0007669"/>
    <property type="project" value="UniProtKB-KW"/>
</dbReference>
<dbReference type="FunFam" id="3.30.300.30:FF:000010">
    <property type="entry name" value="Enterobactin synthetase component F"/>
    <property type="match status" value="2"/>
</dbReference>
<keyword evidence="5" id="KW-0436">Ligase</keyword>
<keyword evidence="10" id="KW-1185">Reference proteome</keyword>
<dbReference type="Gene3D" id="2.30.38.10">
    <property type="entry name" value="Luciferase, Domain 3"/>
    <property type="match status" value="2"/>
</dbReference>
<dbReference type="PROSITE" id="PS50075">
    <property type="entry name" value="CARRIER"/>
    <property type="match status" value="2"/>
</dbReference>